<sequence length="291" mass="32198">MNIAIAPCCWGIYWPTGNDLGWTDYLDRIVAAGYRHTELGPYGYFSTDPKVLSHELNRRGLSVVAAAHVHTLADAATADALVERTHQICTLLSAVGGTHFILMDESEFYPKDRMGIVDEDGWRAVVEQTLLSARIVRDYGLHFSFHPHVGTCVEHEDQIEGLLAETDPDLVGLCLDTGHHAYWKADPKAFFLHHKARINAIHLKNVDGAFREKVLAQNIHCDRAFEEGIMTDLDRGAVDIADFMRTLLASGYDGPLVVEQDLAPSHPETPEAIAARNFAFVSALLAEQAGR</sequence>
<evidence type="ECO:0000313" key="3">
    <source>
        <dbReference type="Proteomes" id="UP000295351"/>
    </source>
</evidence>
<evidence type="ECO:0000313" key="2">
    <source>
        <dbReference type="EMBL" id="TCN45994.1"/>
    </source>
</evidence>
<dbReference type="PANTHER" id="PTHR12110">
    <property type="entry name" value="HYDROXYPYRUVATE ISOMERASE"/>
    <property type="match status" value="1"/>
</dbReference>
<protein>
    <submittedName>
        <fullName evidence="2">2-keto-myo-inositol dehydratase</fullName>
    </submittedName>
</protein>
<comment type="caution">
    <text evidence="2">The sequence shown here is derived from an EMBL/GenBank/DDBJ whole genome shotgun (WGS) entry which is preliminary data.</text>
</comment>
<gene>
    <name evidence="2" type="ORF">EV665_10581</name>
</gene>
<evidence type="ECO:0000259" key="1">
    <source>
        <dbReference type="Pfam" id="PF01261"/>
    </source>
</evidence>
<reference evidence="2 3" key="1">
    <citation type="submission" date="2019-03" db="EMBL/GenBank/DDBJ databases">
        <title>Genomic Encyclopedia of Type Strains, Phase IV (KMG-IV): sequencing the most valuable type-strain genomes for metagenomic binning, comparative biology and taxonomic classification.</title>
        <authorList>
            <person name="Goeker M."/>
        </authorList>
    </citation>
    <scope>NUCLEOTIDE SEQUENCE [LARGE SCALE GENOMIC DNA]</scope>
    <source>
        <strain evidence="2 3">DSM 18401</strain>
    </source>
</reference>
<dbReference type="EMBL" id="SLVX01000005">
    <property type="protein sequence ID" value="TCN45994.1"/>
    <property type="molecule type" value="Genomic_DNA"/>
</dbReference>
<organism evidence="2 3">
    <name type="scientific">Shinella granuli</name>
    <dbReference type="NCBI Taxonomy" id="323621"/>
    <lineage>
        <taxon>Bacteria</taxon>
        <taxon>Pseudomonadati</taxon>
        <taxon>Pseudomonadota</taxon>
        <taxon>Alphaproteobacteria</taxon>
        <taxon>Hyphomicrobiales</taxon>
        <taxon>Rhizobiaceae</taxon>
        <taxon>Shinella</taxon>
    </lineage>
</organism>
<dbReference type="Pfam" id="PF01261">
    <property type="entry name" value="AP_endonuc_2"/>
    <property type="match status" value="1"/>
</dbReference>
<dbReference type="Proteomes" id="UP000295351">
    <property type="component" value="Unassembled WGS sequence"/>
</dbReference>
<dbReference type="InterPro" id="IPR036237">
    <property type="entry name" value="Xyl_isomerase-like_sf"/>
</dbReference>
<feature type="domain" description="Xylose isomerase-like TIM barrel" evidence="1">
    <location>
        <begin position="27"/>
        <end position="271"/>
    </location>
</feature>
<proteinExistence type="predicted"/>
<dbReference type="SUPFAM" id="SSF51658">
    <property type="entry name" value="Xylose isomerase-like"/>
    <property type="match status" value="1"/>
</dbReference>
<dbReference type="InterPro" id="IPR050312">
    <property type="entry name" value="IolE/XylAMocC-like"/>
</dbReference>
<keyword evidence="3" id="KW-1185">Reference proteome</keyword>
<dbReference type="PANTHER" id="PTHR12110:SF41">
    <property type="entry name" value="INOSOSE DEHYDRATASE"/>
    <property type="match status" value="1"/>
</dbReference>
<name>A0A4R2D2I5_SHIGR</name>
<dbReference type="Gene3D" id="3.20.20.150">
    <property type="entry name" value="Divalent-metal-dependent TIM barrel enzymes"/>
    <property type="match status" value="1"/>
</dbReference>
<accession>A0A4R2D2I5</accession>
<dbReference type="InterPro" id="IPR013022">
    <property type="entry name" value="Xyl_isomerase-like_TIM-brl"/>
</dbReference>
<dbReference type="RefSeq" id="WP_162853024.1">
    <property type="nucleotide sequence ID" value="NZ_BAABEI010000002.1"/>
</dbReference>
<dbReference type="AlphaFoldDB" id="A0A4R2D2I5"/>